<comment type="subcellular location">
    <subcellularLocation>
        <location evidence="1">Bacterial flagellum basal body</location>
    </subcellularLocation>
    <subcellularLocation>
        <location evidence="2">Cell membrane</location>
        <topology evidence="2">Multi-pass membrane protein</topology>
    </subcellularLocation>
</comment>
<dbReference type="Pfam" id="PF08345">
    <property type="entry name" value="YscJ_FliF_C"/>
    <property type="match status" value="1"/>
</dbReference>
<evidence type="ECO:0000313" key="12">
    <source>
        <dbReference type="EMBL" id="QFR42748.1"/>
    </source>
</evidence>
<sequence length="453" mass="51248">MNSKVLFSQLFVLKNRLSKKQKLIIGSAVAAIIIFLIFLSVYTAEKNINSRYEVLFGSLASADAAKVIEELEKKSISYELLDNNIIKIPRNILYKERIAIASLGIVKKGSVSLSAEDFKQNEKYFQALEDELSRTINALSAVENVSVRLTLEKNATALVLLQLTKGRELSLKQIRGIENLVAAAVPNLSPSDVVLIDNNTEIIASIDEMEQLTALSIMQQNFKANEEKKKERKIIEAISPYIGKEKKIAAQVNIDFDFSVKEPLSDTYNSEFAQIKKIMVTVIVDGNYKYKSDADGNPTNELEYEPLSENDLKTLSLLVSRLIGINKERGDQISVKNAQFKIAEVNALKNKTDVSFFEFLKYLFVFIFLFIVYIKLIAPFAKKAFKVSKKEQKSSEIFLDSDVEKNFYKDEDKYTISLDKMKIMIDKSPEAAANIFQALIAEDAQEAIMHRRR</sequence>
<dbReference type="Proteomes" id="UP000326061">
    <property type="component" value="Chromosome"/>
</dbReference>
<dbReference type="InterPro" id="IPR043427">
    <property type="entry name" value="YscJ/FliF"/>
</dbReference>
<dbReference type="AlphaFoldDB" id="A0AAJ4A2R7"/>
<dbReference type="InterPro" id="IPR013556">
    <property type="entry name" value="Flag_M-ring_C"/>
</dbReference>
<feature type="transmembrane region" description="Helical" evidence="9">
    <location>
        <begin position="359"/>
        <end position="381"/>
    </location>
</feature>
<dbReference type="GO" id="GO:0005886">
    <property type="term" value="C:plasma membrane"/>
    <property type="evidence" value="ECO:0007669"/>
    <property type="project" value="UniProtKB-SubCell"/>
</dbReference>
<evidence type="ECO:0000256" key="3">
    <source>
        <dbReference type="ARBA" id="ARBA00007971"/>
    </source>
</evidence>
<dbReference type="Pfam" id="PF01514">
    <property type="entry name" value="YscJ_FliF"/>
    <property type="match status" value="1"/>
</dbReference>
<dbReference type="InterPro" id="IPR045851">
    <property type="entry name" value="AMP-bd_C_sf"/>
</dbReference>
<keyword evidence="12" id="KW-0282">Flagellum</keyword>
<dbReference type="NCBIfam" id="TIGR00206">
    <property type="entry name" value="fliF"/>
    <property type="match status" value="1"/>
</dbReference>
<evidence type="ECO:0000313" key="13">
    <source>
        <dbReference type="Proteomes" id="UP000326061"/>
    </source>
</evidence>
<evidence type="ECO:0000259" key="10">
    <source>
        <dbReference type="Pfam" id="PF01514"/>
    </source>
</evidence>
<dbReference type="GO" id="GO:0003774">
    <property type="term" value="F:cytoskeletal motor activity"/>
    <property type="evidence" value="ECO:0007669"/>
    <property type="project" value="InterPro"/>
</dbReference>
<evidence type="ECO:0000256" key="8">
    <source>
        <dbReference type="ARBA" id="ARBA00023143"/>
    </source>
</evidence>
<proteinExistence type="inferred from homology"/>
<keyword evidence="8" id="KW-0975">Bacterial flagellum</keyword>
<keyword evidence="4" id="KW-1003">Cell membrane</keyword>
<keyword evidence="13" id="KW-1185">Reference proteome</keyword>
<keyword evidence="7 9" id="KW-0472">Membrane</keyword>
<evidence type="ECO:0000256" key="4">
    <source>
        <dbReference type="ARBA" id="ARBA00022475"/>
    </source>
</evidence>
<dbReference type="GO" id="GO:0009431">
    <property type="term" value="C:bacterial-type flagellum basal body, MS ring"/>
    <property type="evidence" value="ECO:0007669"/>
    <property type="project" value="InterPro"/>
</dbReference>
<keyword evidence="6 9" id="KW-1133">Transmembrane helix</keyword>
<organism evidence="12 13">
    <name type="scientific">Sulfurimonas xiamenensis</name>
    <dbReference type="NCBI Taxonomy" id="2590021"/>
    <lineage>
        <taxon>Bacteria</taxon>
        <taxon>Pseudomonadati</taxon>
        <taxon>Campylobacterota</taxon>
        <taxon>Epsilonproteobacteria</taxon>
        <taxon>Campylobacterales</taxon>
        <taxon>Sulfurimonadaceae</taxon>
        <taxon>Sulfurimonas</taxon>
    </lineage>
</organism>
<dbReference type="Gene3D" id="3.30.300.30">
    <property type="match status" value="1"/>
</dbReference>
<evidence type="ECO:0000256" key="5">
    <source>
        <dbReference type="ARBA" id="ARBA00022692"/>
    </source>
</evidence>
<evidence type="ECO:0000256" key="9">
    <source>
        <dbReference type="SAM" id="Phobius"/>
    </source>
</evidence>
<evidence type="ECO:0000259" key="11">
    <source>
        <dbReference type="Pfam" id="PF08345"/>
    </source>
</evidence>
<comment type="similarity">
    <text evidence="3">Belongs to the FliF family.</text>
</comment>
<dbReference type="PANTHER" id="PTHR30046">
    <property type="entry name" value="FLAGELLAR M-RING PROTEIN"/>
    <property type="match status" value="1"/>
</dbReference>
<gene>
    <name evidence="12" type="primary">fliF</name>
    <name evidence="12" type="ORF">FJR47_02010</name>
</gene>
<dbReference type="EMBL" id="CP041166">
    <property type="protein sequence ID" value="QFR42748.1"/>
    <property type="molecule type" value="Genomic_DNA"/>
</dbReference>
<keyword evidence="12" id="KW-0969">Cilium</keyword>
<keyword evidence="5 9" id="KW-0812">Transmembrane</keyword>
<dbReference type="InterPro" id="IPR000067">
    <property type="entry name" value="FlgMring_FliF"/>
</dbReference>
<dbReference type="KEGG" id="suln:FJR47_02010"/>
<feature type="domain" description="Flagellar M-ring N-terminal" evidence="10">
    <location>
        <begin position="50"/>
        <end position="203"/>
    </location>
</feature>
<evidence type="ECO:0000256" key="2">
    <source>
        <dbReference type="ARBA" id="ARBA00004651"/>
    </source>
</evidence>
<dbReference type="PANTHER" id="PTHR30046:SF0">
    <property type="entry name" value="FLAGELLAR M-RING PROTEIN"/>
    <property type="match status" value="1"/>
</dbReference>
<dbReference type="InterPro" id="IPR006182">
    <property type="entry name" value="FliF_N_dom"/>
</dbReference>
<protein>
    <submittedName>
        <fullName evidence="12">Flagellar M-ring protein FliF</fullName>
    </submittedName>
</protein>
<dbReference type="RefSeq" id="WP_152298812.1">
    <property type="nucleotide sequence ID" value="NZ_CP041166.1"/>
</dbReference>
<reference evidence="13" key="1">
    <citation type="submission" date="2019-06" db="EMBL/GenBank/DDBJ databases">
        <title>Sulfurimonas gotlandica sp. nov., a chemoautotrophic and psychrotolerant epsilonproteobacterium isolated from a pelagic redoxcline, and an emended description of the genus Sulfurimonas.</title>
        <authorList>
            <person name="Wang S."/>
            <person name="Jiang L."/>
            <person name="Shao Z."/>
        </authorList>
    </citation>
    <scope>NUCLEOTIDE SEQUENCE [LARGE SCALE GENOMIC DNA]</scope>
    <source>
        <strain evidence="13">1-1N</strain>
    </source>
</reference>
<dbReference type="GO" id="GO:0071973">
    <property type="term" value="P:bacterial-type flagellum-dependent cell motility"/>
    <property type="evidence" value="ECO:0007669"/>
    <property type="project" value="InterPro"/>
</dbReference>
<feature type="transmembrane region" description="Helical" evidence="9">
    <location>
        <begin position="23"/>
        <end position="42"/>
    </location>
</feature>
<name>A0AAJ4A2R7_9BACT</name>
<keyword evidence="12" id="KW-0966">Cell projection</keyword>
<evidence type="ECO:0000256" key="7">
    <source>
        <dbReference type="ARBA" id="ARBA00023136"/>
    </source>
</evidence>
<evidence type="ECO:0000256" key="1">
    <source>
        <dbReference type="ARBA" id="ARBA00004117"/>
    </source>
</evidence>
<accession>A0AAJ4A2R7</accession>
<evidence type="ECO:0000256" key="6">
    <source>
        <dbReference type="ARBA" id="ARBA00022989"/>
    </source>
</evidence>
<feature type="domain" description="Flagellar M-ring C-terminal" evidence="11">
    <location>
        <begin position="270"/>
        <end position="340"/>
    </location>
</feature>